<protein>
    <recommendedName>
        <fullName evidence="4">Transposable element P transposase</fullName>
    </recommendedName>
</protein>
<accession>A0A1X7V1Z3</accession>
<sequence length="266" mass="30570">MVRGIFFHLNFPYSHFATRGATGDLLFPLVWEAVCRLETNGIKVLSITFDGASSNRKFFPMHHDRNDQNTFIYKALNPYSDDHRWIVFSDRQHLLKTIACTLQETMNNGQTIEWQQIERLYDKILSTSADSHELSLIPKLKRDHIQLNSYSKMRVDLAAKEWKNDVDALLGITSVDRNKMQLSKETLEGIHITSNERISQGSLENYFGKQRARGGRNEHPDLNQCLINASAILLQKSLALNPVRGNSRRKRLASKKVEVIDYLALN</sequence>
<dbReference type="AlphaFoldDB" id="A0A1X7V1Z3"/>
<organism evidence="3">
    <name type="scientific">Amphimedon queenslandica</name>
    <name type="common">Sponge</name>
    <dbReference type="NCBI Taxonomy" id="400682"/>
    <lineage>
        <taxon>Eukaryota</taxon>
        <taxon>Metazoa</taxon>
        <taxon>Porifera</taxon>
        <taxon>Demospongiae</taxon>
        <taxon>Heteroscleromorpha</taxon>
        <taxon>Haplosclerida</taxon>
        <taxon>Niphatidae</taxon>
        <taxon>Amphimedon</taxon>
    </lineage>
</organism>
<dbReference type="EnsemblMetazoa" id="Aqu2.1.33981_001">
    <property type="protein sequence ID" value="Aqu2.1.33981_001"/>
    <property type="gene ID" value="Aqu2.1.33981"/>
</dbReference>
<dbReference type="Pfam" id="PF21788">
    <property type="entry name" value="TNP-like_GBD"/>
    <property type="match status" value="1"/>
</dbReference>
<evidence type="ECO:0000313" key="3">
    <source>
        <dbReference type="EnsemblMetazoa" id="Aqu2.1.33981_001"/>
    </source>
</evidence>
<dbReference type="InterPro" id="IPR048365">
    <property type="entry name" value="TNP-like_RNaseH_N"/>
</dbReference>
<dbReference type="InParanoid" id="A0A1X7V1Z3"/>
<evidence type="ECO:0000259" key="1">
    <source>
        <dbReference type="Pfam" id="PF21787"/>
    </source>
</evidence>
<feature type="domain" description="Transposable element P transposase-like RNase H" evidence="1">
    <location>
        <begin position="1"/>
        <end position="59"/>
    </location>
</feature>
<evidence type="ECO:0008006" key="4">
    <source>
        <dbReference type="Google" id="ProtNLM"/>
    </source>
</evidence>
<proteinExistence type="predicted"/>
<dbReference type="OrthoDB" id="2441813at2759"/>
<dbReference type="Pfam" id="PF21787">
    <property type="entry name" value="TNP-like_RNaseH_N"/>
    <property type="match status" value="1"/>
</dbReference>
<name>A0A1X7V1Z3_AMPQE</name>
<feature type="domain" description="Transposable element P transposase-like GTP-binding insertion" evidence="2">
    <location>
        <begin position="93"/>
        <end position="194"/>
    </location>
</feature>
<evidence type="ECO:0000259" key="2">
    <source>
        <dbReference type="Pfam" id="PF21788"/>
    </source>
</evidence>
<reference evidence="3" key="1">
    <citation type="submission" date="2017-05" db="UniProtKB">
        <authorList>
            <consortium name="EnsemblMetazoa"/>
        </authorList>
    </citation>
    <scope>IDENTIFICATION</scope>
</reference>
<dbReference type="InterPro" id="IPR048366">
    <property type="entry name" value="TNP-like_GBD"/>
</dbReference>